<keyword evidence="1" id="KW-0472">Membrane</keyword>
<feature type="non-terminal residue" evidence="2">
    <location>
        <position position="97"/>
    </location>
</feature>
<keyword evidence="3" id="KW-1185">Reference proteome</keyword>
<gene>
    <name evidence="2" type="primary">Abca8</name>
    <name evidence="2" type="ORF">CARCAR_R15801</name>
</gene>
<accession>A0A7K5MPJ0</accession>
<dbReference type="AlphaFoldDB" id="A0A7K5MPJ0"/>
<proteinExistence type="predicted"/>
<name>A0A7K5MPJ0_CARCD</name>
<dbReference type="EMBL" id="VYXE01019827">
    <property type="protein sequence ID" value="NWT32720.1"/>
    <property type="molecule type" value="Genomic_DNA"/>
</dbReference>
<evidence type="ECO:0000313" key="3">
    <source>
        <dbReference type="Proteomes" id="UP000583740"/>
    </source>
</evidence>
<feature type="non-terminal residue" evidence="2">
    <location>
        <position position="1"/>
    </location>
</feature>
<reference evidence="2 3" key="1">
    <citation type="submission" date="2019-09" db="EMBL/GenBank/DDBJ databases">
        <title>Bird 10,000 Genomes (B10K) Project - Family phase.</title>
        <authorList>
            <person name="Zhang G."/>
        </authorList>
    </citation>
    <scope>NUCLEOTIDE SEQUENCE [LARGE SCALE GENOMIC DNA]</scope>
    <source>
        <strain evidence="2">B10K-DU-001-69</strain>
        <tissue evidence="2">Muscle</tissue>
    </source>
</reference>
<evidence type="ECO:0000313" key="2">
    <source>
        <dbReference type="EMBL" id="NWT32720.1"/>
    </source>
</evidence>
<comment type="caution">
    <text evidence="2">The sequence shown here is derived from an EMBL/GenBank/DDBJ whole genome shotgun (WGS) entry which is preliminary data.</text>
</comment>
<organism evidence="2 3">
    <name type="scientific">Cardinalis cardinalis</name>
    <name type="common">Northern cardinal</name>
    <dbReference type="NCBI Taxonomy" id="98964"/>
    <lineage>
        <taxon>Eukaryota</taxon>
        <taxon>Metazoa</taxon>
        <taxon>Chordata</taxon>
        <taxon>Craniata</taxon>
        <taxon>Vertebrata</taxon>
        <taxon>Euteleostomi</taxon>
        <taxon>Archelosauria</taxon>
        <taxon>Archosauria</taxon>
        <taxon>Dinosauria</taxon>
        <taxon>Saurischia</taxon>
        <taxon>Theropoda</taxon>
        <taxon>Coelurosauria</taxon>
        <taxon>Aves</taxon>
        <taxon>Neognathae</taxon>
        <taxon>Neoaves</taxon>
        <taxon>Telluraves</taxon>
        <taxon>Australaves</taxon>
        <taxon>Passeriformes</taxon>
        <taxon>Cardinalidae</taxon>
        <taxon>Cardinalis</taxon>
    </lineage>
</organism>
<sequence length="97" mass="11122">MCSPEPINCYPVLVNILSNTFLRLFNSTARFRLWSQLFYTGENPELKNYIFFGLFTYLLVLAAGLPPLFAMSSMEDYKVKSTRSECNAKYLESISGQ</sequence>
<keyword evidence="1" id="KW-0812">Transmembrane</keyword>
<dbReference type="Proteomes" id="UP000583740">
    <property type="component" value="Unassembled WGS sequence"/>
</dbReference>
<protein>
    <submittedName>
        <fullName evidence="2">ABCA8 protein</fullName>
    </submittedName>
</protein>
<evidence type="ECO:0000256" key="1">
    <source>
        <dbReference type="SAM" id="Phobius"/>
    </source>
</evidence>
<keyword evidence="1" id="KW-1133">Transmembrane helix</keyword>
<feature type="transmembrane region" description="Helical" evidence="1">
    <location>
        <begin position="49"/>
        <end position="70"/>
    </location>
</feature>